<comment type="caution">
    <text evidence="4">The sequence shown here is derived from an EMBL/GenBank/DDBJ whole genome shotgun (WGS) entry which is preliminary data.</text>
</comment>
<dbReference type="InterPro" id="IPR012373">
    <property type="entry name" value="Ferrdict_sens_TM"/>
</dbReference>
<dbReference type="OrthoDB" id="7339213at2"/>
<keyword evidence="5" id="KW-1185">Reference proteome</keyword>
<name>A0A270BMT7_9PROT</name>
<dbReference type="Gene3D" id="2.60.120.1440">
    <property type="match status" value="1"/>
</dbReference>
<dbReference type="GO" id="GO:0016989">
    <property type="term" value="F:sigma factor antagonist activity"/>
    <property type="evidence" value="ECO:0007669"/>
    <property type="project" value="TreeGrafter"/>
</dbReference>
<dbReference type="Proteomes" id="UP000216033">
    <property type="component" value="Unassembled WGS sequence"/>
</dbReference>
<organism evidence="4 5">
    <name type="scientific">Acetobacter syzygii</name>
    <dbReference type="NCBI Taxonomy" id="146476"/>
    <lineage>
        <taxon>Bacteria</taxon>
        <taxon>Pseudomonadati</taxon>
        <taxon>Pseudomonadota</taxon>
        <taxon>Alphaproteobacteria</taxon>
        <taxon>Acetobacterales</taxon>
        <taxon>Acetobacteraceae</taxon>
        <taxon>Acetobacter</taxon>
    </lineage>
</organism>
<evidence type="ECO:0000259" key="3">
    <source>
        <dbReference type="Pfam" id="PF16220"/>
    </source>
</evidence>
<dbReference type="AlphaFoldDB" id="A0A270BMT7"/>
<keyword evidence="1" id="KW-1133">Transmembrane helix</keyword>
<accession>A0A270BMT7</accession>
<dbReference type="Pfam" id="PF16220">
    <property type="entry name" value="DUF4880"/>
    <property type="match status" value="1"/>
</dbReference>
<feature type="domain" description="FecR protein" evidence="2">
    <location>
        <begin position="118"/>
        <end position="206"/>
    </location>
</feature>
<evidence type="ECO:0000259" key="2">
    <source>
        <dbReference type="Pfam" id="PF04773"/>
    </source>
</evidence>
<dbReference type="PANTHER" id="PTHR30273">
    <property type="entry name" value="PERIPLASMIC SIGNAL SENSOR AND SIGMA FACTOR ACTIVATOR FECR-RELATED"/>
    <property type="match status" value="1"/>
</dbReference>
<feature type="transmembrane region" description="Helical" evidence="1">
    <location>
        <begin position="85"/>
        <end position="104"/>
    </location>
</feature>
<dbReference type="PANTHER" id="PTHR30273:SF2">
    <property type="entry name" value="PROTEIN FECR"/>
    <property type="match status" value="1"/>
</dbReference>
<dbReference type="Gene3D" id="3.55.50.30">
    <property type="match status" value="1"/>
</dbReference>
<keyword evidence="1" id="KW-0812">Transmembrane</keyword>
<reference evidence="4 5" key="1">
    <citation type="submission" date="2017-04" db="EMBL/GenBank/DDBJ databases">
        <title>Kefir bacterial isolates.</title>
        <authorList>
            <person name="Kim Y."/>
            <person name="Blasche S."/>
            <person name="Patil K.R."/>
        </authorList>
    </citation>
    <scope>NUCLEOTIDE SEQUENCE [LARGE SCALE GENOMIC DNA]</scope>
    <source>
        <strain evidence="4 5">KR-2</strain>
    </source>
</reference>
<dbReference type="Pfam" id="PF04773">
    <property type="entry name" value="FecR"/>
    <property type="match status" value="1"/>
</dbReference>
<sequence>MTEQRTPRQAAVDWLLFLRDDPDDEELKARFREWLAEDPAHEQAWANVNKTTVMLTDAPQALWDETPVKKMKSARQIGSGWLRRLLWPVAGASVAVACGVALLATPDLLLRLKADQYTPIGTTKDVLLADGSHITLAPRSAIKIEMAGTERHIRLLQGEALFDVRHDESRPFRVFADDFIATDVGTVFDVRTDATTTAVAVRQGVVHVASLRVPAVDRDLHAGEWVRIANGQPVAGTSAIEAIGAWRDGTLIIDDEAVSDVIAALRPWTTAKIVVTGQKLADKRVTGTYDLRQPEASLRLLVTTYGGKVRFLTPWLGLVTDH</sequence>
<feature type="domain" description="FecR N-terminal" evidence="3">
    <location>
        <begin position="9"/>
        <end position="48"/>
    </location>
</feature>
<evidence type="ECO:0000313" key="5">
    <source>
        <dbReference type="Proteomes" id="UP000216033"/>
    </source>
</evidence>
<dbReference type="InterPro" id="IPR006860">
    <property type="entry name" value="FecR"/>
</dbReference>
<proteinExistence type="predicted"/>
<dbReference type="PIRSF" id="PIRSF018266">
    <property type="entry name" value="FecR"/>
    <property type="match status" value="1"/>
</dbReference>
<keyword evidence="1" id="KW-0472">Membrane</keyword>
<dbReference type="RefSeq" id="WP_095351383.1">
    <property type="nucleotide sequence ID" value="NZ_NDFO01000006.1"/>
</dbReference>
<protein>
    <recommendedName>
        <fullName evidence="6">Histidine kinase</fullName>
    </recommendedName>
</protein>
<evidence type="ECO:0000256" key="1">
    <source>
        <dbReference type="SAM" id="Phobius"/>
    </source>
</evidence>
<dbReference type="InterPro" id="IPR032623">
    <property type="entry name" value="FecR_N"/>
</dbReference>
<evidence type="ECO:0000313" key="4">
    <source>
        <dbReference type="EMBL" id="PAL26001.1"/>
    </source>
</evidence>
<evidence type="ECO:0008006" key="6">
    <source>
        <dbReference type="Google" id="ProtNLM"/>
    </source>
</evidence>
<gene>
    <name evidence="4" type="ORF">B9K05_07805</name>
</gene>
<dbReference type="EMBL" id="NDFP01000006">
    <property type="protein sequence ID" value="PAL26001.1"/>
    <property type="molecule type" value="Genomic_DNA"/>
</dbReference>